<evidence type="ECO:0000313" key="6">
    <source>
        <dbReference type="EMBL" id="BBD09253.1"/>
    </source>
</evidence>
<dbReference type="InterPro" id="IPR001173">
    <property type="entry name" value="Glyco_trans_2-like"/>
</dbReference>
<evidence type="ECO:0000256" key="1">
    <source>
        <dbReference type="ARBA" id="ARBA00006739"/>
    </source>
</evidence>
<gene>
    <name evidence="6" type="ORF">DFE_2527</name>
</gene>
<dbReference type="GO" id="GO:0016757">
    <property type="term" value="F:glycosyltransferase activity"/>
    <property type="evidence" value="ECO:0007669"/>
    <property type="project" value="UniProtKB-KW"/>
</dbReference>
<feature type="domain" description="Glycosyltransferase 2-like" evidence="5">
    <location>
        <begin position="49"/>
        <end position="171"/>
    </location>
</feature>
<dbReference type="RefSeq" id="WP_126380064.1">
    <property type="nucleotide sequence ID" value="NZ_AP017378.1"/>
</dbReference>
<dbReference type="SUPFAM" id="SSF53448">
    <property type="entry name" value="Nucleotide-diphospho-sugar transferases"/>
    <property type="match status" value="1"/>
</dbReference>
<dbReference type="PANTHER" id="PTHR43630:SF1">
    <property type="entry name" value="POLY-BETA-1,6-N-ACETYL-D-GLUCOSAMINE SYNTHASE"/>
    <property type="match status" value="1"/>
</dbReference>
<dbReference type="AlphaFoldDB" id="A0A2Z6B1B5"/>
<feature type="transmembrane region" description="Helical" evidence="4">
    <location>
        <begin position="6"/>
        <end position="30"/>
    </location>
</feature>
<sequence length="389" mass="41061">MIIGGWLLIFGALLGLGLFVVVNPLLTWLISTLHPLRHRPADTPGLSVSLVIVVHNGRELIGSKLDNALALDVPPGGLEIIVHSDGSGDGTEEIVAAYADRGVKLSSSPQHRGKSHGLNTAASLATGDILVFSDVDALLAPDALTRLLSWFVSDRVGGVCGRRVVPGEAGAFEAAQAGYVGLDSRLKAGESRLGTLTSNDGKLYALRSGLFPEIPGPVTDDLYAALAVVSLGHLFLFDAEARARVAVPSRSPGVELKRRRRIVSTSLNAIACHRALLNPARYGFYSLRLLLNKVVRRLMPVFLLMLLAGSALAAAQSAVAALLLAGQIACMILAASFPLVSFRSGVFARVAGAAFYFYVGNLGMLWGLVDFVLGNLPKRWSPDKGGATQ</sequence>
<reference evidence="6 7" key="1">
    <citation type="journal article" date="2018" name="Sci. Adv.">
        <title>Multi-heme cytochromes provide a pathway for survival in energy-limited environments.</title>
        <authorList>
            <person name="Deng X."/>
            <person name="Dohmae N."/>
            <person name="Nealson K.H."/>
            <person name="Hashimoto K."/>
            <person name="Okamoto A."/>
        </authorList>
    </citation>
    <scope>NUCLEOTIDE SEQUENCE [LARGE SCALE GENOMIC DNA]</scope>
    <source>
        <strain evidence="6 7">IS5</strain>
    </source>
</reference>
<evidence type="ECO:0000259" key="5">
    <source>
        <dbReference type="Pfam" id="PF00535"/>
    </source>
</evidence>
<evidence type="ECO:0000256" key="3">
    <source>
        <dbReference type="ARBA" id="ARBA00022679"/>
    </source>
</evidence>
<keyword evidence="4" id="KW-1133">Transmembrane helix</keyword>
<dbReference type="EMBL" id="AP017378">
    <property type="protein sequence ID" value="BBD09253.1"/>
    <property type="molecule type" value="Genomic_DNA"/>
</dbReference>
<dbReference type="Proteomes" id="UP000269883">
    <property type="component" value="Chromosome"/>
</dbReference>
<keyword evidence="3 6" id="KW-0808">Transferase</keyword>
<keyword evidence="2" id="KW-0328">Glycosyltransferase</keyword>
<name>A0A2Z6B1B5_9BACT</name>
<keyword evidence="7" id="KW-1185">Reference proteome</keyword>
<feature type="transmembrane region" description="Helical" evidence="4">
    <location>
        <begin position="298"/>
        <end position="315"/>
    </location>
</feature>
<comment type="similarity">
    <text evidence="1">Belongs to the glycosyltransferase 2 family.</text>
</comment>
<protein>
    <submittedName>
        <fullName evidence="6">Glycosyltransferase, CESA-like subfamily</fullName>
    </submittedName>
</protein>
<evidence type="ECO:0000313" key="7">
    <source>
        <dbReference type="Proteomes" id="UP000269883"/>
    </source>
</evidence>
<keyword evidence="4" id="KW-0472">Membrane</keyword>
<dbReference type="KEGG" id="dfl:DFE_2527"/>
<dbReference type="OrthoDB" id="9802632at2"/>
<dbReference type="PANTHER" id="PTHR43630">
    <property type="entry name" value="POLY-BETA-1,6-N-ACETYL-D-GLUCOSAMINE SYNTHASE"/>
    <property type="match status" value="1"/>
</dbReference>
<dbReference type="Pfam" id="PF00535">
    <property type="entry name" value="Glycos_transf_2"/>
    <property type="match status" value="1"/>
</dbReference>
<evidence type="ECO:0000256" key="4">
    <source>
        <dbReference type="SAM" id="Phobius"/>
    </source>
</evidence>
<feature type="transmembrane region" description="Helical" evidence="4">
    <location>
        <begin position="354"/>
        <end position="373"/>
    </location>
</feature>
<accession>A0A2Z6B1B5</accession>
<organism evidence="6 7">
    <name type="scientific">Desulfovibrio ferrophilus</name>
    <dbReference type="NCBI Taxonomy" id="241368"/>
    <lineage>
        <taxon>Bacteria</taxon>
        <taxon>Pseudomonadati</taxon>
        <taxon>Thermodesulfobacteriota</taxon>
        <taxon>Desulfovibrionia</taxon>
        <taxon>Desulfovibrionales</taxon>
        <taxon>Desulfovibrionaceae</taxon>
        <taxon>Desulfovibrio</taxon>
    </lineage>
</organism>
<dbReference type="Gene3D" id="3.90.550.10">
    <property type="entry name" value="Spore Coat Polysaccharide Biosynthesis Protein SpsA, Chain A"/>
    <property type="match status" value="1"/>
</dbReference>
<evidence type="ECO:0000256" key="2">
    <source>
        <dbReference type="ARBA" id="ARBA00022676"/>
    </source>
</evidence>
<proteinExistence type="inferred from homology"/>
<dbReference type="InterPro" id="IPR029044">
    <property type="entry name" value="Nucleotide-diphossugar_trans"/>
</dbReference>
<keyword evidence="4" id="KW-0812">Transmembrane</keyword>
<feature type="transmembrane region" description="Helical" evidence="4">
    <location>
        <begin position="321"/>
        <end position="342"/>
    </location>
</feature>